<evidence type="ECO:0000313" key="6">
    <source>
        <dbReference type="EMBL" id="KAK1279015.1"/>
    </source>
</evidence>
<name>A0AAV9BQH3_ACOGR</name>
<proteinExistence type="predicted"/>
<keyword evidence="4" id="KW-0325">Glycoprotein</keyword>
<accession>A0AAV9BQH3</accession>
<organism evidence="6 7">
    <name type="scientific">Acorus gramineus</name>
    <name type="common">Dwarf sweet flag</name>
    <dbReference type="NCBI Taxonomy" id="55184"/>
    <lineage>
        <taxon>Eukaryota</taxon>
        <taxon>Viridiplantae</taxon>
        <taxon>Streptophyta</taxon>
        <taxon>Embryophyta</taxon>
        <taxon>Tracheophyta</taxon>
        <taxon>Spermatophyta</taxon>
        <taxon>Magnoliopsida</taxon>
        <taxon>Liliopsida</taxon>
        <taxon>Acoraceae</taxon>
        <taxon>Acorus</taxon>
    </lineage>
</organism>
<comment type="caution">
    <text evidence="6">The sequence shown here is derived from an EMBL/GenBank/DDBJ whole genome shotgun (WGS) entry which is preliminary data.</text>
</comment>
<dbReference type="GO" id="GO:0004674">
    <property type="term" value="F:protein serine/threonine kinase activity"/>
    <property type="evidence" value="ECO:0007669"/>
    <property type="project" value="InterPro"/>
</dbReference>
<dbReference type="PANTHER" id="PTHR33491">
    <property type="entry name" value="OSJNBA0016N04.9 PROTEIN"/>
    <property type="match status" value="1"/>
</dbReference>
<dbReference type="Pfam" id="PF08488">
    <property type="entry name" value="WAK"/>
    <property type="match status" value="1"/>
</dbReference>
<gene>
    <name evidence="6" type="ORF">QJS04_geneDACA016914</name>
</gene>
<feature type="domain" description="Wall-associated receptor kinase" evidence="5">
    <location>
        <begin position="88"/>
        <end position="149"/>
    </location>
</feature>
<reference evidence="6" key="1">
    <citation type="journal article" date="2023" name="Nat. Commun.">
        <title>Diploid and tetraploid genomes of Acorus and the evolution of monocots.</title>
        <authorList>
            <person name="Ma L."/>
            <person name="Liu K.W."/>
            <person name="Li Z."/>
            <person name="Hsiao Y.Y."/>
            <person name="Qi Y."/>
            <person name="Fu T."/>
            <person name="Tang G.D."/>
            <person name="Zhang D."/>
            <person name="Sun W.H."/>
            <person name="Liu D.K."/>
            <person name="Li Y."/>
            <person name="Chen G.Z."/>
            <person name="Liu X.D."/>
            <person name="Liao X.Y."/>
            <person name="Jiang Y.T."/>
            <person name="Yu X."/>
            <person name="Hao Y."/>
            <person name="Huang J."/>
            <person name="Zhao X.W."/>
            <person name="Ke S."/>
            <person name="Chen Y.Y."/>
            <person name="Wu W.L."/>
            <person name="Hsu J.L."/>
            <person name="Lin Y.F."/>
            <person name="Huang M.D."/>
            <person name="Li C.Y."/>
            <person name="Huang L."/>
            <person name="Wang Z.W."/>
            <person name="Zhao X."/>
            <person name="Zhong W.Y."/>
            <person name="Peng D.H."/>
            <person name="Ahmad S."/>
            <person name="Lan S."/>
            <person name="Zhang J.S."/>
            <person name="Tsai W.C."/>
            <person name="Van de Peer Y."/>
            <person name="Liu Z.J."/>
        </authorList>
    </citation>
    <scope>NUCLEOTIDE SEQUENCE</scope>
    <source>
        <strain evidence="6">SCP</strain>
    </source>
</reference>
<evidence type="ECO:0000256" key="1">
    <source>
        <dbReference type="ARBA" id="ARBA00004479"/>
    </source>
</evidence>
<dbReference type="Proteomes" id="UP001179952">
    <property type="component" value="Unassembled WGS sequence"/>
</dbReference>
<dbReference type="GO" id="GO:0016020">
    <property type="term" value="C:membrane"/>
    <property type="evidence" value="ECO:0007669"/>
    <property type="project" value="UniProtKB-SubCell"/>
</dbReference>
<keyword evidence="7" id="KW-1185">Reference proteome</keyword>
<protein>
    <recommendedName>
        <fullName evidence="5">Wall-associated receptor kinase domain-containing protein</fullName>
    </recommendedName>
</protein>
<sequence>MGATSSVKEDCYNEQGQLVLSNGASSFNLSNRNPYTFSDSWNKFTVLGCDTYSYMFGFIGDMTYAYMDALNSVFGCTTVCNNSDMVTNVSCNGIGCCQMSIPKGIKSFGIGLNSYNSHSRVIHFNPCGYAFLADQKWFTFHGLSDLSGFIRRNNRGVPLVLDWVISNRRCEETRTTLDYACVSQNSFCYEPTNGAPTVSHAQGLSALSYVEQSEGIKIVVEWVFANTPF</sequence>
<dbReference type="AlphaFoldDB" id="A0AAV9BQH3"/>
<evidence type="ECO:0000256" key="2">
    <source>
        <dbReference type="ARBA" id="ARBA00022679"/>
    </source>
</evidence>
<evidence type="ECO:0000256" key="3">
    <source>
        <dbReference type="ARBA" id="ARBA00023157"/>
    </source>
</evidence>
<dbReference type="InterPro" id="IPR013695">
    <property type="entry name" value="WAK"/>
</dbReference>
<evidence type="ECO:0000256" key="4">
    <source>
        <dbReference type="ARBA" id="ARBA00023180"/>
    </source>
</evidence>
<dbReference type="EMBL" id="JAUJYN010000002">
    <property type="protein sequence ID" value="KAK1279015.1"/>
    <property type="molecule type" value="Genomic_DNA"/>
</dbReference>
<keyword evidence="3" id="KW-1015">Disulfide bond</keyword>
<reference evidence="6" key="2">
    <citation type="submission" date="2023-06" db="EMBL/GenBank/DDBJ databases">
        <authorList>
            <person name="Ma L."/>
            <person name="Liu K.-W."/>
            <person name="Li Z."/>
            <person name="Hsiao Y.-Y."/>
            <person name="Qi Y."/>
            <person name="Fu T."/>
            <person name="Tang G."/>
            <person name="Zhang D."/>
            <person name="Sun W.-H."/>
            <person name="Liu D.-K."/>
            <person name="Li Y."/>
            <person name="Chen G.-Z."/>
            <person name="Liu X.-D."/>
            <person name="Liao X.-Y."/>
            <person name="Jiang Y.-T."/>
            <person name="Yu X."/>
            <person name="Hao Y."/>
            <person name="Huang J."/>
            <person name="Zhao X.-W."/>
            <person name="Ke S."/>
            <person name="Chen Y.-Y."/>
            <person name="Wu W.-L."/>
            <person name="Hsu J.-L."/>
            <person name="Lin Y.-F."/>
            <person name="Huang M.-D."/>
            <person name="Li C.-Y."/>
            <person name="Huang L."/>
            <person name="Wang Z.-W."/>
            <person name="Zhao X."/>
            <person name="Zhong W.-Y."/>
            <person name="Peng D.-H."/>
            <person name="Ahmad S."/>
            <person name="Lan S."/>
            <person name="Zhang J.-S."/>
            <person name="Tsai W.-C."/>
            <person name="Van De Peer Y."/>
            <person name="Liu Z.-J."/>
        </authorList>
    </citation>
    <scope>NUCLEOTIDE SEQUENCE</scope>
    <source>
        <strain evidence="6">SCP</strain>
        <tissue evidence="6">Leaves</tissue>
    </source>
</reference>
<keyword evidence="2" id="KW-0808">Transferase</keyword>
<evidence type="ECO:0000313" key="7">
    <source>
        <dbReference type="Proteomes" id="UP001179952"/>
    </source>
</evidence>
<evidence type="ECO:0000259" key="5">
    <source>
        <dbReference type="Pfam" id="PF08488"/>
    </source>
</evidence>
<comment type="subcellular location">
    <subcellularLocation>
        <location evidence="1">Membrane</location>
        <topology evidence="1">Single-pass type I membrane protein</topology>
    </subcellularLocation>
</comment>